<dbReference type="GO" id="GO:0006879">
    <property type="term" value="P:intracellular iron ion homeostasis"/>
    <property type="evidence" value="ECO:0007669"/>
    <property type="project" value="UniProtKB-KW"/>
</dbReference>
<dbReference type="InterPro" id="IPR001519">
    <property type="entry name" value="Ferritin"/>
</dbReference>
<sequence length="176" mass="20248">MISEKMTDALNTQINKEMYSAYLYMAMSAHSSNIGLNGFANWFMVQYQEEMLHAMKLYNYVSDQGAPVRLMQIDEPPQEFGTALDMLYATLEHEQFITKSINDLVDLAIEEKDHATHIFLQWYITEQIEEEGNDNEIIDKLKLAGEEGNGLFIIDKELSARVFNPPAAVTDWTQIR</sequence>
<dbReference type="PROSITE" id="PS50905">
    <property type="entry name" value="FERRITIN_LIKE"/>
    <property type="match status" value="1"/>
</dbReference>
<dbReference type="GO" id="GO:0006826">
    <property type="term" value="P:iron ion transport"/>
    <property type="evidence" value="ECO:0007669"/>
    <property type="project" value="InterPro"/>
</dbReference>
<protein>
    <submittedName>
        <fullName evidence="6">Ferritin</fullName>
    </submittedName>
</protein>
<dbReference type="Proteomes" id="UP000029859">
    <property type="component" value="Unassembled WGS sequence"/>
</dbReference>
<evidence type="ECO:0000313" key="7">
    <source>
        <dbReference type="Proteomes" id="UP000029859"/>
    </source>
</evidence>
<dbReference type="Pfam" id="PF00210">
    <property type="entry name" value="Ferritin"/>
    <property type="match status" value="1"/>
</dbReference>
<dbReference type="InterPro" id="IPR009040">
    <property type="entry name" value="Ferritin-like_diiron"/>
</dbReference>
<keyword evidence="3" id="KW-0560">Oxidoreductase</keyword>
<evidence type="ECO:0000313" key="6">
    <source>
        <dbReference type="EMBL" id="KGK97883.1"/>
    </source>
</evidence>
<dbReference type="PANTHER" id="PTHR11431">
    <property type="entry name" value="FERRITIN"/>
    <property type="match status" value="1"/>
</dbReference>
<keyword evidence="2" id="KW-0479">Metal-binding</keyword>
<dbReference type="FunFam" id="1.20.1260.10:FF:000001">
    <property type="entry name" value="Non-heme ferritin"/>
    <property type="match status" value="1"/>
</dbReference>
<dbReference type="InterPro" id="IPR008331">
    <property type="entry name" value="Ferritin_DPS_dom"/>
</dbReference>
<proteinExistence type="predicted"/>
<evidence type="ECO:0000256" key="2">
    <source>
        <dbReference type="ARBA" id="ARBA00022723"/>
    </source>
</evidence>
<dbReference type="InterPro" id="IPR009078">
    <property type="entry name" value="Ferritin-like_SF"/>
</dbReference>
<dbReference type="PANTHER" id="PTHR11431:SF127">
    <property type="entry name" value="BACTERIAL NON-HEME FERRITIN"/>
    <property type="match status" value="1"/>
</dbReference>
<accession>A0A099T176</accession>
<name>A0A099T176_METMT</name>
<dbReference type="GO" id="GO:0042802">
    <property type="term" value="F:identical protein binding"/>
    <property type="evidence" value="ECO:0007669"/>
    <property type="project" value="UniProtKB-ARBA"/>
</dbReference>
<dbReference type="CDD" id="cd01055">
    <property type="entry name" value="Nonheme_Ferritin"/>
    <property type="match status" value="1"/>
</dbReference>
<dbReference type="InterPro" id="IPR041719">
    <property type="entry name" value="Ferritin_prok"/>
</dbReference>
<dbReference type="OrthoDB" id="4859at2157"/>
<organism evidence="6 7">
    <name type="scientific">Methanococcoides methylutens</name>
    <dbReference type="NCBI Taxonomy" id="2226"/>
    <lineage>
        <taxon>Archaea</taxon>
        <taxon>Methanobacteriati</taxon>
        <taxon>Methanobacteriota</taxon>
        <taxon>Stenosarchaea group</taxon>
        <taxon>Methanomicrobia</taxon>
        <taxon>Methanosarcinales</taxon>
        <taxon>Methanosarcinaceae</taxon>
        <taxon>Methanococcoides</taxon>
    </lineage>
</organism>
<feature type="domain" description="Ferritin-like diiron" evidence="5">
    <location>
        <begin position="1"/>
        <end position="145"/>
    </location>
</feature>
<keyword evidence="7" id="KW-1185">Reference proteome</keyword>
<comment type="caution">
    <text evidence="6">The sequence shown here is derived from an EMBL/GenBank/DDBJ whole genome shotgun (WGS) entry which is preliminary data.</text>
</comment>
<gene>
    <name evidence="6" type="ORF">LI82_08980</name>
</gene>
<dbReference type="GO" id="GO:0008198">
    <property type="term" value="F:ferrous iron binding"/>
    <property type="evidence" value="ECO:0007669"/>
    <property type="project" value="TreeGrafter"/>
</dbReference>
<dbReference type="GO" id="GO:0008199">
    <property type="term" value="F:ferric iron binding"/>
    <property type="evidence" value="ECO:0007669"/>
    <property type="project" value="InterPro"/>
</dbReference>
<dbReference type="AlphaFoldDB" id="A0A099T176"/>
<keyword evidence="1" id="KW-0409">Iron storage</keyword>
<dbReference type="EMBL" id="JRHO01000014">
    <property type="protein sequence ID" value="KGK97883.1"/>
    <property type="molecule type" value="Genomic_DNA"/>
</dbReference>
<evidence type="ECO:0000256" key="3">
    <source>
        <dbReference type="ARBA" id="ARBA00023002"/>
    </source>
</evidence>
<reference evidence="6 7" key="1">
    <citation type="submission" date="2014-09" db="EMBL/GenBank/DDBJ databases">
        <title>Draft genome sequence of an obligately methylotrophic methanogen, Methanococcoides methylutens, isolated from marine sediment.</title>
        <authorList>
            <person name="Guan Y."/>
            <person name="Ngugi D.K."/>
            <person name="Blom J."/>
            <person name="Ali S."/>
            <person name="Ferry J.G."/>
            <person name="Stingl U."/>
        </authorList>
    </citation>
    <scope>NUCLEOTIDE SEQUENCE [LARGE SCALE GENOMIC DNA]</scope>
    <source>
        <strain evidence="6 7">DSM 2657</strain>
    </source>
</reference>
<dbReference type="GO" id="GO:0005829">
    <property type="term" value="C:cytosol"/>
    <property type="evidence" value="ECO:0007669"/>
    <property type="project" value="TreeGrafter"/>
</dbReference>
<dbReference type="Gene3D" id="1.20.1260.10">
    <property type="match status" value="1"/>
</dbReference>
<evidence type="ECO:0000259" key="5">
    <source>
        <dbReference type="PROSITE" id="PS50905"/>
    </source>
</evidence>
<evidence type="ECO:0000256" key="1">
    <source>
        <dbReference type="ARBA" id="ARBA00022434"/>
    </source>
</evidence>
<dbReference type="GO" id="GO:0004322">
    <property type="term" value="F:ferroxidase activity"/>
    <property type="evidence" value="ECO:0007669"/>
    <property type="project" value="TreeGrafter"/>
</dbReference>
<dbReference type="InterPro" id="IPR012347">
    <property type="entry name" value="Ferritin-like"/>
</dbReference>
<dbReference type="RefSeq" id="WP_048195013.1">
    <property type="nucleotide sequence ID" value="NZ_CAAGSM010000001.1"/>
</dbReference>
<evidence type="ECO:0000256" key="4">
    <source>
        <dbReference type="ARBA" id="ARBA00023004"/>
    </source>
</evidence>
<keyword evidence="4" id="KW-0408">Iron</keyword>
<dbReference type="SUPFAM" id="SSF47240">
    <property type="entry name" value="Ferritin-like"/>
    <property type="match status" value="1"/>
</dbReference>